<gene>
    <name evidence="1" type="ORF">K3G42_024457</name>
</gene>
<evidence type="ECO:0000313" key="1">
    <source>
        <dbReference type="EMBL" id="KAH8013996.1"/>
    </source>
</evidence>
<sequence>MSSLSRQQQQQQQPAVGARRLSARRAMATIRQKLLFSGGGSDCEEEDEEEEEEEEEGGSGNSTGEDSAFQEADSPLSVSRTPARGEPPPPRTPEGVAMELAPPAMPGDEGDSWEEEGFGSSSPVKSPGAYFMAGSPPLKGPPGQYAPQPAASPPRPDYPGTPPHKTFRKLRLFDTPHTPKVYN</sequence>
<keyword evidence="2" id="KW-1185">Reference proteome</keyword>
<reference evidence="1" key="1">
    <citation type="submission" date="2021-08" db="EMBL/GenBank/DDBJ databases">
        <title>The first chromosome-level gecko genome reveals the dynamic sex chromosomes of Neotropical dwarf geckos (Sphaerodactylidae: Sphaerodactylus).</title>
        <authorList>
            <person name="Pinto B.J."/>
            <person name="Keating S.E."/>
            <person name="Gamble T."/>
        </authorList>
    </citation>
    <scope>NUCLEOTIDE SEQUENCE</scope>
    <source>
        <strain evidence="1">TG3544</strain>
    </source>
</reference>
<name>A0ACB8G313_9SAUR</name>
<proteinExistence type="predicted"/>
<organism evidence="1 2">
    <name type="scientific">Sphaerodactylus townsendi</name>
    <dbReference type="NCBI Taxonomy" id="933632"/>
    <lineage>
        <taxon>Eukaryota</taxon>
        <taxon>Metazoa</taxon>
        <taxon>Chordata</taxon>
        <taxon>Craniata</taxon>
        <taxon>Vertebrata</taxon>
        <taxon>Euteleostomi</taxon>
        <taxon>Lepidosauria</taxon>
        <taxon>Squamata</taxon>
        <taxon>Bifurcata</taxon>
        <taxon>Gekkota</taxon>
        <taxon>Sphaerodactylidae</taxon>
        <taxon>Sphaerodactylus</taxon>
    </lineage>
</organism>
<dbReference type="EMBL" id="CM037615">
    <property type="protein sequence ID" value="KAH8013996.1"/>
    <property type="molecule type" value="Genomic_DNA"/>
</dbReference>
<evidence type="ECO:0000313" key="2">
    <source>
        <dbReference type="Proteomes" id="UP000827872"/>
    </source>
</evidence>
<protein>
    <submittedName>
        <fullName evidence="1">Uncharacterized protein</fullName>
    </submittedName>
</protein>
<comment type="caution">
    <text evidence="1">The sequence shown here is derived from an EMBL/GenBank/DDBJ whole genome shotgun (WGS) entry which is preliminary data.</text>
</comment>
<accession>A0ACB8G313</accession>
<dbReference type="Proteomes" id="UP000827872">
    <property type="component" value="Linkage Group LG02"/>
</dbReference>